<accession>A0ABY3CE70</accession>
<dbReference type="EMBL" id="RYFG02000029">
    <property type="protein sequence ID" value="TRX00309.1"/>
    <property type="molecule type" value="Genomic_DNA"/>
</dbReference>
<organism evidence="1 2">
    <name type="scientific">Candidatus Methylobacter oryzae</name>
    <dbReference type="NCBI Taxonomy" id="2497749"/>
    <lineage>
        <taxon>Bacteria</taxon>
        <taxon>Pseudomonadati</taxon>
        <taxon>Pseudomonadota</taxon>
        <taxon>Gammaproteobacteria</taxon>
        <taxon>Methylococcales</taxon>
        <taxon>Methylococcaceae</taxon>
        <taxon>Methylobacter</taxon>
    </lineage>
</organism>
<proteinExistence type="predicted"/>
<sequence>MAKLITGTRIRADRAEKLRDKAFDLMLKTKERITETDLINYLIDNYVDRFDADQNGIFIKEENE</sequence>
<dbReference type="Proteomes" id="UP000733744">
    <property type="component" value="Unassembled WGS sequence"/>
</dbReference>
<evidence type="ECO:0000313" key="2">
    <source>
        <dbReference type="Proteomes" id="UP000733744"/>
    </source>
</evidence>
<name>A0ABY3CE70_9GAMM</name>
<comment type="caution">
    <text evidence="1">The sequence shown here is derived from an EMBL/GenBank/DDBJ whole genome shotgun (WGS) entry which is preliminary data.</text>
</comment>
<keyword evidence="2" id="KW-1185">Reference proteome</keyword>
<evidence type="ECO:0000313" key="1">
    <source>
        <dbReference type="EMBL" id="TRX00309.1"/>
    </source>
</evidence>
<dbReference type="RefSeq" id="WP_127027382.1">
    <property type="nucleotide sequence ID" value="NZ_RYFG02000029.1"/>
</dbReference>
<reference evidence="1 2" key="1">
    <citation type="journal article" date="2019" name="Antonie Van Leeuwenhoek">
        <title>Description of 'Ca. Methylobacter oryzae' KRF1, a novel species from the environmentally important Methylobacter clade 2.</title>
        <authorList>
            <person name="Khatri K."/>
            <person name="Mohite J.A."/>
            <person name="Pandit P.S."/>
            <person name="Bahulikar R."/>
            <person name="Rahalkar M.C."/>
        </authorList>
    </citation>
    <scope>NUCLEOTIDE SEQUENCE [LARGE SCALE GENOMIC DNA]</scope>
    <source>
        <strain evidence="1 2">KRF1</strain>
    </source>
</reference>
<protein>
    <submittedName>
        <fullName evidence="1">Uncharacterized protein</fullName>
    </submittedName>
</protein>
<gene>
    <name evidence="1" type="ORF">EKO24_006180</name>
</gene>